<dbReference type="EMBL" id="GBRH01252004">
    <property type="protein sequence ID" value="JAD45891.1"/>
    <property type="molecule type" value="Transcribed_RNA"/>
</dbReference>
<proteinExistence type="predicted"/>
<name>A0A0A9QSD4_ARUDO</name>
<accession>A0A0A9QSD4</accession>
<reference evidence="1" key="1">
    <citation type="submission" date="2014-09" db="EMBL/GenBank/DDBJ databases">
        <authorList>
            <person name="Magalhaes I.L.F."/>
            <person name="Oliveira U."/>
            <person name="Santos F.R."/>
            <person name="Vidigal T.H.D.A."/>
            <person name="Brescovit A.D."/>
            <person name="Santos A.J."/>
        </authorList>
    </citation>
    <scope>NUCLEOTIDE SEQUENCE</scope>
    <source>
        <tissue evidence="1">Shoot tissue taken approximately 20 cm above the soil surface</tissue>
    </source>
</reference>
<reference evidence="1" key="2">
    <citation type="journal article" date="2015" name="Data Brief">
        <title>Shoot transcriptome of the giant reed, Arundo donax.</title>
        <authorList>
            <person name="Barrero R.A."/>
            <person name="Guerrero F.D."/>
            <person name="Moolhuijzen P."/>
            <person name="Goolsby J.A."/>
            <person name="Tidwell J."/>
            <person name="Bellgard S.E."/>
            <person name="Bellgard M.I."/>
        </authorList>
    </citation>
    <scope>NUCLEOTIDE SEQUENCE</scope>
    <source>
        <tissue evidence="1">Shoot tissue taken approximately 20 cm above the soil surface</tissue>
    </source>
</reference>
<protein>
    <submittedName>
        <fullName evidence="1">Uncharacterized protein</fullName>
    </submittedName>
</protein>
<dbReference type="AlphaFoldDB" id="A0A0A9QSD4"/>
<organism evidence="1">
    <name type="scientific">Arundo donax</name>
    <name type="common">Giant reed</name>
    <name type="synonym">Donax arundinaceus</name>
    <dbReference type="NCBI Taxonomy" id="35708"/>
    <lineage>
        <taxon>Eukaryota</taxon>
        <taxon>Viridiplantae</taxon>
        <taxon>Streptophyta</taxon>
        <taxon>Embryophyta</taxon>
        <taxon>Tracheophyta</taxon>
        <taxon>Spermatophyta</taxon>
        <taxon>Magnoliopsida</taxon>
        <taxon>Liliopsida</taxon>
        <taxon>Poales</taxon>
        <taxon>Poaceae</taxon>
        <taxon>PACMAD clade</taxon>
        <taxon>Arundinoideae</taxon>
        <taxon>Arundineae</taxon>
        <taxon>Arundo</taxon>
    </lineage>
</organism>
<evidence type="ECO:0000313" key="1">
    <source>
        <dbReference type="EMBL" id="JAD45891.1"/>
    </source>
</evidence>
<sequence length="31" mass="3571">MTKASVFVLLHFRLSLLWSNTWASLTYLNGT</sequence>